<dbReference type="HOGENOM" id="CLU_037309_0_0_6"/>
<organism evidence="1 2">
    <name type="scientific">Nitrosococcus watsoni (strain C-113)</name>
    <dbReference type="NCBI Taxonomy" id="105559"/>
    <lineage>
        <taxon>Bacteria</taxon>
        <taxon>Pseudomonadati</taxon>
        <taxon>Pseudomonadota</taxon>
        <taxon>Gammaproteobacteria</taxon>
        <taxon>Chromatiales</taxon>
        <taxon>Chromatiaceae</taxon>
        <taxon>Nitrosococcus</taxon>
    </lineage>
</organism>
<evidence type="ECO:0000313" key="2">
    <source>
        <dbReference type="Proteomes" id="UP000000393"/>
    </source>
</evidence>
<dbReference type="STRING" id="105559.Nwat_1899"/>
<dbReference type="Proteomes" id="UP000000393">
    <property type="component" value="Chromosome"/>
</dbReference>
<sequence length="543" mass="60351">MGIVVVVFNTDWCATHRPQPISQHEKAWSFAMTSCGSVHPHLASLENSRFLAVLGRWLGHGPWGFYRSTRFRGSGAPRRTEKQHILGRVDIPIVDSPAFTDPVPYFQRHGLLKSTARRAGFAGGRPSIHDKHITPIPCGFVLDLPPEFIQATVRYSFTQALVSQHPFDVQILQANHLVLVDQPVGLLVQKITAAILDPGMNSGDVDLLPAPALRAFLLARESALGHFQLPGIAVSVFRRTGFIPLGGDDHILNSHIHAHRIPFGRQGEDFYLAGHAGEIAPAWVFAHRHHLRNAVYLTGPLEFKRPKLGQLQPLTFGVEVLRHMALVQLIAYRLGVVAAFKTRIASTARKEVPEGRILVSELLGMATGGSLTQPGILGLFHCRQLATETDSVQRLSMLLIRLRSGFQGPIPHKAGMTEFNSQLPLLRRRWVEPESIGALCYHTTIVQQPYGNNNGKRVIECSNRVRTQGTASSVSKKRKPHAIKLGRDGAGQLRKTRIHGETKVMRPSRSQQSFTSHSRWGVVVHPCTPSMSIFPFDWRFEEK</sequence>
<proteinExistence type="predicted"/>
<dbReference type="AlphaFoldDB" id="D8K768"/>
<keyword evidence="2" id="KW-1185">Reference proteome</keyword>
<evidence type="ECO:0000313" key="1">
    <source>
        <dbReference type="EMBL" id="ADJ28745.1"/>
    </source>
</evidence>
<protein>
    <submittedName>
        <fullName evidence="1">Uncharacterized protein</fullName>
    </submittedName>
</protein>
<name>D8K768_NITWC</name>
<accession>D8K768</accession>
<reference evidence="1 2" key="1">
    <citation type="submission" date="2010-06" db="EMBL/GenBank/DDBJ databases">
        <title>Complete sequence of chromosome of Nitrosococcus watsoni C-113.</title>
        <authorList>
            <consortium name="US DOE Joint Genome Institute"/>
            <person name="Lucas S."/>
            <person name="Copeland A."/>
            <person name="Lapidus A."/>
            <person name="Cheng J.-F."/>
            <person name="Bruce D."/>
            <person name="Goodwin L."/>
            <person name="Pitluck S."/>
            <person name="Malfatti S.A."/>
            <person name="Chain P.S.G."/>
            <person name="Land M."/>
            <person name="Hauser L."/>
            <person name="Kyrpides N."/>
            <person name="Ivanova N."/>
            <person name="Cambell M.A."/>
            <person name="Heidelberg J.F."/>
            <person name="Klotz M.G."/>
            <person name="Woyke T."/>
        </authorList>
    </citation>
    <scope>NUCLEOTIDE SEQUENCE [LARGE SCALE GENOMIC DNA]</scope>
    <source>
        <strain evidence="1 2">C-113</strain>
    </source>
</reference>
<dbReference type="EMBL" id="CP002086">
    <property type="protein sequence ID" value="ADJ28745.1"/>
    <property type="molecule type" value="Genomic_DNA"/>
</dbReference>
<dbReference type="KEGG" id="nwa:Nwat_1899"/>
<dbReference type="eggNOG" id="ENOG502ZN45">
    <property type="taxonomic scope" value="Bacteria"/>
</dbReference>
<gene>
    <name evidence="1" type="ordered locus">Nwat_1899</name>
</gene>